<organism evidence="6 7">
    <name type="scientific">Pseudoalteromonas denitrificans DSM 6059</name>
    <dbReference type="NCBI Taxonomy" id="1123010"/>
    <lineage>
        <taxon>Bacteria</taxon>
        <taxon>Pseudomonadati</taxon>
        <taxon>Pseudomonadota</taxon>
        <taxon>Gammaproteobacteria</taxon>
        <taxon>Alteromonadales</taxon>
        <taxon>Pseudoalteromonadaceae</taxon>
        <taxon>Pseudoalteromonas</taxon>
    </lineage>
</organism>
<dbReference type="RefSeq" id="WP_091989704.1">
    <property type="nucleotide sequence ID" value="NZ_FOLO01000053.1"/>
</dbReference>
<reference evidence="6 7" key="1">
    <citation type="submission" date="2016-10" db="EMBL/GenBank/DDBJ databases">
        <authorList>
            <person name="de Groot N.N."/>
        </authorList>
    </citation>
    <scope>NUCLEOTIDE SEQUENCE [LARGE SCALE GENOMIC DNA]</scope>
    <source>
        <strain evidence="6 7">DSM 6059</strain>
    </source>
</reference>
<dbReference type="PANTHER" id="PTHR43353:SF5">
    <property type="entry name" value="SUCCINATE-SEMIALDEHYDE DEHYDROGENASE, MITOCHONDRIAL"/>
    <property type="match status" value="1"/>
</dbReference>
<keyword evidence="2 4" id="KW-0560">Oxidoreductase</keyword>
<dbReference type="AlphaFoldDB" id="A0A1I1S5M1"/>
<comment type="similarity">
    <text evidence="1 4">Belongs to the aldehyde dehydrogenase family.</text>
</comment>
<dbReference type="InterPro" id="IPR016161">
    <property type="entry name" value="Ald_DH/histidinol_DH"/>
</dbReference>
<dbReference type="InterPro" id="IPR015590">
    <property type="entry name" value="Aldehyde_DH_dom"/>
</dbReference>
<dbReference type="Proteomes" id="UP000198862">
    <property type="component" value="Unassembled WGS sequence"/>
</dbReference>
<evidence type="ECO:0000313" key="7">
    <source>
        <dbReference type="Proteomes" id="UP000198862"/>
    </source>
</evidence>
<protein>
    <submittedName>
        <fullName evidence="6">Succinate-semialdehyde dehydrogenase / glutarate-semialdehyde dehydrogenase</fullName>
    </submittedName>
</protein>
<evidence type="ECO:0000313" key="6">
    <source>
        <dbReference type="EMBL" id="SFD38260.1"/>
    </source>
</evidence>
<keyword evidence="7" id="KW-1185">Reference proteome</keyword>
<dbReference type="EMBL" id="FOLO01000053">
    <property type="protein sequence ID" value="SFD38260.1"/>
    <property type="molecule type" value="Genomic_DNA"/>
</dbReference>
<feature type="active site" evidence="3">
    <location>
        <position position="225"/>
    </location>
</feature>
<dbReference type="Gene3D" id="3.40.605.10">
    <property type="entry name" value="Aldehyde Dehydrogenase, Chain A, domain 1"/>
    <property type="match status" value="1"/>
</dbReference>
<accession>A0A1I1S5M1</accession>
<evidence type="ECO:0000256" key="4">
    <source>
        <dbReference type="RuleBase" id="RU003345"/>
    </source>
</evidence>
<name>A0A1I1S5M1_9GAMM</name>
<dbReference type="STRING" id="1123010.SAMN02745724_04350"/>
<gene>
    <name evidence="6" type="ORF">SAMN02745724_04350</name>
</gene>
<sequence length="446" mass="47852">MKETIKSINPSNGEVIGEVLITSDNELSSKVSQAKSAFTQWRNIPIDVRVETISRAFESLASQQRDLARLMSMEMGKDAKRSSGEVSGVIHSAEYIANLVSDALKPLKQGPRTEIQFTPLGVAAIISPWNYPLAMAANLIIPALVAGNTVIFKPSEETPLVANEMVASLNEILPEHVLQIVHGKKELGQKLVKSDINLVAFTGSKDAGKDIMAKASSGLKRLIMELGGNDPMIVMSNADLDAAARFAVGSSFENAGQMCVSTERVYVDESVADDFVRKVTDVAMRYRVGSWDDRHANIGPIVNHAQYSKIKNHIKDATSKGAQLILGDDSHPAPFIGPTVITDIQPDMLIEKEETFGPIVAIATFAHIDDAINRANDSDYALGAVVFGGKGANNIANQLEAGMIGINRGVGGDGDSPWVGAKQSGFGYRGSVEGHRQFAQVKVVSK</sequence>
<evidence type="ECO:0000256" key="3">
    <source>
        <dbReference type="PROSITE-ProRule" id="PRU10007"/>
    </source>
</evidence>
<dbReference type="GO" id="GO:0016620">
    <property type="term" value="F:oxidoreductase activity, acting on the aldehyde or oxo group of donors, NAD or NADP as acceptor"/>
    <property type="evidence" value="ECO:0007669"/>
    <property type="project" value="InterPro"/>
</dbReference>
<dbReference type="InterPro" id="IPR016162">
    <property type="entry name" value="Ald_DH_N"/>
</dbReference>
<proteinExistence type="inferred from homology"/>
<dbReference type="Gene3D" id="3.40.309.10">
    <property type="entry name" value="Aldehyde Dehydrogenase, Chain A, domain 2"/>
    <property type="match status" value="1"/>
</dbReference>
<dbReference type="PANTHER" id="PTHR43353">
    <property type="entry name" value="SUCCINATE-SEMIALDEHYDE DEHYDROGENASE, MITOCHONDRIAL"/>
    <property type="match status" value="1"/>
</dbReference>
<feature type="domain" description="Aldehyde dehydrogenase" evidence="5">
    <location>
        <begin position="3"/>
        <end position="444"/>
    </location>
</feature>
<evidence type="ECO:0000256" key="2">
    <source>
        <dbReference type="ARBA" id="ARBA00023002"/>
    </source>
</evidence>
<evidence type="ECO:0000256" key="1">
    <source>
        <dbReference type="ARBA" id="ARBA00009986"/>
    </source>
</evidence>
<dbReference type="InterPro" id="IPR050740">
    <property type="entry name" value="Aldehyde_DH_Superfamily"/>
</dbReference>
<dbReference type="SUPFAM" id="SSF53720">
    <property type="entry name" value="ALDH-like"/>
    <property type="match status" value="1"/>
</dbReference>
<dbReference type="PROSITE" id="PS00687">
    <property type="entry name" value="ALDEHYDE_DEHYDR_GLU"/>
    <property type="match status" value="1"/>
</dbReference>
<evidence type="ECO:0000259" key="5">
    <source>
        <dbReference type="Pfam" id="PF00171"/>
    </source>
</evidence>
<dbReference type="Pfam" id="PF00171">
    <property type="entry name" value="Aldedh"/>
    <property type="match status" value="1"/>
</dbReference>
<dbReference type="OrthoDB" id="9812625at2"/>
<dbReference type="InterPro" id="IPR029510">
    <property type="entry name" value="Ald_DH_CS_GLU"/>
</dbReference>
<dbReference type="InterPro" id="IPR016163">
    <property type="entry name" value="Ald_DH_C"/>
</dbReference>